<proteinExistence type="predicted"/>
<evidence type="ECO:0000256" key="1">
    <source>
        <dbReference type="SAM" id="Phobius"/>
    </source>
</evidence>
<keyword evidence="1" id="KW-1133">Transmembrane helix</keyword>
<dbReference type="RefSeq" id="XP_024710102.1">
    <property type="nucleotide sequence ID" value="XM_024843020.1"/>
</dbReference>
<reference evidence="2 3" key="1">
    <citation type="submission" date="2016-12" db="EMBL/GenBank/DDBJ databases">
        <title>The genomes of Aspergillus section Nigri reveals drivers in fungal speciation.</title>
        <authorList>
            <consortium name="DOE Joint Genome Institute"/>
            <person name="Vesth T.C."/>
            <person name="Nybo J."/>
            <person name="Theobald S."/>
            <person name="Brandl J."/>
            <person name="Frisvad J.C."/>
            <person name="Nielsen K.F."/>
            <person name="Lyhne E.K."/>
            <person name="Kogle M.E."/>
            <person name="Kuo A."/>
            <person name="Riley R."/>
            <person name="Clum A."/>
            <person name="Nolan M."/>
            <person name="Lipzen A."/>
            <person name="Salamov A."/>
            <person name="Henrissat B."/>
            <person name="Wiebenga A."/>
            <person name="De Vries R.P."/>
            <person name="Grigoriev I.V."/>
            <person name="Mortensen U.H."/>
            <person name="Andersen M.R."/>
            <person name="Baker S.E."/>
        </authorList>
    </citation>
    <scope>NUCLEOTIDE SEQUENCE [LARGE SCALE GENOMIC DNA]</scope>
    <source>
        <strain evidence="2 3">IBT 23096</strain>
    </source>
</reference>
<dbReference type="Proteomes" id="UP000234275">
    <property type="component" value="Unassembled WGS sequence"/>
</dbReference>
<evidence type="ECO:0000313" key="2">
    <source>
        <dbReference type="EMBL" id="PLB54800.1"/>
    </source>
</evidence>
<evidence type="ECO:0000313" key="3">
    <source>
        <dbReference type="Proteomes" id="UP000234275"/>
    </source>
</evidence>
<accession>A0A2I2GPJ5</accession>
<keyword evidence="3" id="KW-1185">Reference proteome</keyword>
<feature type="transmembrane region" description="Helical" evidence="1">
    <location>
        <begin position="30"/>
        <end position="60"/>
    </location>
</feature>
<dbReference type="VEuPathDB" id="FungiDB:P170DRAFT_25018"/>
<organism evidence="2 3">
    <name type="scientific">Aspergillus steynii IBT 23096</name>
    <dbReference type="NCBI Taxonomy" id="1392250"/>
    <lineage>
        <taxon>Eukaryota</taxon>
        <taxon>Fungi</taxon>
        <taxon>Dikarya</taxon>
        <taxon>Ascomycota</taxon>
        <taxon>Pezizomycotina</taxon>
        <taxon>Eurotiomycetes</taxon>
        <taxon>Eurotiomycetidae</taxon>
        <taxon>Eurotiales</taxon>
        <taxon>Aspergillaceae</taxon>
        <taxon>Aspergillus</taxon>
        <taxon>Aspergillus subgen. Circumdati</taxon>
    </lineage>
</organism>
<dbReference type="EMBL" id="MSFO01000001">
    <property type="protein sequence ID" value="PLB54800.1"/>
    <property type="molecule type" value="Genomic_DNA"/>
</dbReference>
<keyword evidence="1" id="KW-0472">Membrane</keyword>
<protein>
    <submittedName>
        <fullName evidence="2">Uncharacterized protein</fullName>
    </submittedName>
</protein>
<comment type="caution">
    <text evidence="2">The sequence shown here is derived from an EMBL/GenBank/DDBJ whole genome shotgun (WGS) entry which is preliminary data.</text>
</comment>
<keyword evidence="1" id="KW-0812">Transmembrane</keyword>
<dbReference type="AlphaFoldDB" id="A0A2I2GPJ5"/>
<dbReference type="GeneID" id="36550719"/>
<sequence>MIYVIWFVICSEKQRKSCCYGLVYGRRVLIVIVVGVFALSWSVLCSALLLCCDFLILSLLTIPIELRTMNVWCVYSIKEFGVWK</sequence>
<gene>
    <name evidence="2" type="ORF">P170DRAFT_25018</name>
</gene>
<name>A0A2I2GPJ5_9EURO</name>